<gene>
    <name evidence="2" type="ORF">A33Q_3759</name>
</gene>
<feature type="transmembrane region" description="Helical" evidence="1">
    <location>
        <begin position="84"/>
        <end position="104"/>
    </location>
</feature>
<dbReference type="EMBL" id="ALWO02000046">
    <property type="protein sequence ID" value="EOZ93500.1"/>
    <property type="molecule type" value="Genomic_DNA"/>
</dbReference>
<reference evidence="2 3" key="1">
    <citation type="journal article" date="2013" name="Genome Announc.">
        <title>Draft Genome Sequence of Indibacter alkaliphilus Strain LW1T, Isolated from Lonar Lake, a Haloalkaline Lake in the Buldana District of Maharashtra, India.</title>
        <authorList>
            <person name="Singh A."/>
            <person name="Kumar Jangir P."/>
            <person name="Sharma R."/>
            <person name="Singh A."/>
            <person name="Kumar Pinnaka A."/>
            <person name="Shivaji S."/>
        </authorList>
    </citation>
    <scope>NUCLEOTIDE SEQUENCE [LARGE SCALE GENOMIC DNA]</scope>
    <source>
        <strain evidence="3">CCUG 57479 / KCTC 22604 / LW1</strain>
    </source>
</reference>
<keyword evidence="3" id="KW-1185">Reference proteome</keyword>
<protein>
    <submittedName>
        <fullName evidence="2">Uncharacterized protein</fullName>
    </submittedName>
</protein>
<evidence type="ECO:0000313" key="2">
    <source>
        <dbReference type="EMBL" id="EOZ93500.1"/>
    </source>
</evidence>
<dbReference type="OrthoDB" id="839167at2"/>
<dbReference type="RefSeq" id="WP_009036107.1">
    <property type="nucleotide sequence ID" value="NZ_ALWO02000046.1"/>
</dbReference>
<dbReference type="Proteomes" id="UP000006073">
    <property type="component" value="Unassembled WGS sequence"/>
</dbReference>
<keyword evidence="1" id="KW-0812">Transmembrane</keyword>
<organism evidence="2 3">
    <name type="scientific">Indibacter alkaliphilus (strain CCUG 57479 / KCTC 22604 / LW1)</name>
    <dbReference type="NCBI Taxonomy" id="1189612"/>
    <lineage>
        <taxon>Bacteria</taxon>
        <taxon>Pseudomonadati</taxon>
        <taxon>Bacteroidota</taxon>
        <taxon>Cytophagia</taxon>
        <taxon>Cytophagales</taxon>
        <taxon>Cyclobacteriaceae</taxon>
    </lineage>
</organism>
<keyword evidence="1" id="KW-1133">Transmembrane helix</keyword>
<feature type="transmembrane region" description="Helical" evidence="1">
    <location>
        <begin position="53"/>
        <end position="77"/>
    </location>
</feature>
<dbReference type="eggNOG" id="ENOG50346HI">
    <property type="taxonomic scope" value="Bacteria"/>
</dbReference>
<evidence type="ECO:0000256" key="1">
    <source>
        <dbReference type="SAM" id="Phobius"/>
    </source>
</evidence>
<dbReference type="AlphaFoldDB" id="S2D8Z2"/>
<accession>S2D8Z2</accession>
<name>S2D8Z2_INDAL</name>
<proteinExistence type="predicted"/>
<keyword evidence="1" id="KW-0472">Membrane</keyword>
<comment type="caution">
    <text evidence="2">The sequence shown here is derived from an EMBL/GenBank/DDBJ whole genome shotgun (WGS) entry which is preliminary data.</text>
</comment>
<dbReference type="STRING" id="1189612.A33Q_3759"/>
<sequence length="105" mass="12038">MNKFFIIFAALVSSGIFAYSYLKEWIGIKLGRNEIILQTGENLAPYFHSSEELYLRVVLIFGLVFSCIFLATIYYTVKKKEKMVMLCFVLSMLSIFALMINGAIK</sequence>
<evidence type="ECO:0000313" key="3">
    <source>
        <dbReference type="Proteomes" id="UP000006073"/>
    </source>
</evidence>